<dbReference type="GeneID" id="31080575"/>
<geneLocation type="plastid" evidence="2"/>
<evidence type="ECO:0008006" key="3">
    <source>
        <dbReference type="Google" id="ProtNLM"/>
    </source>
</evidence>
<proteinExistence type="predicted"/>
<evidence type="ECO:0000313" key="2">
    <source>
        <dbReference type="EMBL" id="APR74292.1"/>
    </source>
</evidence>
<sequence>MKLYRQRNRWIWGFSIGSESWNGRLAMLAFVIVFSIECFFSLPIIEMLGL</sequence>
<accession>A0A1P8D655</accession>
<reference evidence="2" key="2">
    <citation type="journal article" date="2017" name="BMC Genomics">
        <title>Complete chloroplast genome of Gracilaria firma (Gracilariaceae, Rhodophyta), with discussion on the use of chloroplast phylogenomics in the subclass Rhodymeniophycidae.</title>
        <authorList>
            <person name="Ng P.K."/>
            <person name="Lin S.M."/>
            <person name="Lim P.E."/>
            <person name="Liu L.C."/>
            <person name="Chen C.M."/>
            <person name="Pai T.W."/>
        </authorList>
    </citation>
    <scope>NUCLEOTIDE SEQUENCE</scope>
</reference>
<keyword evidence="1" id="KW-0472">Membrane</keyword>
<gene>
    <name evidence="2" type="primary">ycf17</name>
</gene>
<dbReference type="RefSeq" id="YP_009346757.1">
    <property type="nucleotide sequence ID" value="NC_033877.1"/>
</dbReference>
<feature type="transmembrane region" description="Helical" evidence="1">
    <location>
        <begin position="21"/>
        <end position="45"/>
    </location>
</feature>
<organism evidence="2">
    <name type="scientific">Gracilaria firma</name>
    <dbReference type="NCBI Taxonomy" id="2510791"/>
    <lineage>
        <taxon>Eukaryota</taxon>
        <taxon>Rhodophyta</taxon>
        <taxon>Florideophyceae</taxon>
        <taxon>Rhodymeniophycidae</taxon>
        <taxon>Gracilariales</taxon>
        <taxon>Gracilariaceae</taxon>
        <taxon>Gracilaria</taxon>
    </lineage>
</organism>
<dbReference type="SUPFAM" id="SSF103511">
    <property type="entry name" value="Chlorophyll a-b binding protein"/>
    <property type="match status" value="1"/>
</dbReference>
<reference evidence="2" key="1">
    <citation type="submission" date="2016-07" db="EMBL/GenBank/DDBJ databases">
        <authorList>
            <person name="Ng P.-K."/>
            <person name="Lin S.-M."/>
        </authorList>
    </citation>
    <scope>NUCLEOTIDE SEQUENCE</scope>
</reference>
<keyword evidence="2" id="KW-0934">Plastid</keyword>
<dbReference type="EMBL" id="KX601051">
    <property type="protein sequence ID" value="APR74292.1"/>
    <property type="molecule type" value="Genomic_DNA"/>
</dbReference>
<evidence type="ECO:0000256" key="1">
    <source>
        <dbReference type="SAM" id="Phobius"/>
    </source>
</evidence>
<keyword evidence="1" id="KW-1133">Transmembrane helix</keyword>
<protein>
    <recommendedName>
        <fullName evidence="3">CAB/ELIP/HLIP superfamily protein</fullName>
    </recommendedName>
</protein>
<dbReference type="AlphaFoldDB" id="A0A1P8D655"/>
<keyword evidence="1" id="KW-0812">Transmembrane</keyword>
<name>A0A1P8D655_9FLOR</name>